<evidence type="ECO:0000313" key="1">
    <source>
        <dbReference type="EMBL" id="KFM79676.1"/>
    </source>
</evidence>
<proteinExistence type="predicted"/>
<dbReference type="OrthoDB" id="10315791at2759"/>
<keyword evidence="2" id="KW-1185">Reference proteome</keyword>
<gene>
    <name evidence="1" type="ORF">X975_16432</name>
</gene>
<dbReference type="Proteomes" id="UP000054359">
    <property type="component" value="Unassembled WGS sequence"/>
</dbReference>
<accession>A0A087UQN7</accession>
<dbReference type="EMBL" id="KK121072">
    <property type="protein sequence ID" value="KFM79676.1"/>
    <property type="molecule type" value="Genomic_DNA"/>
</dbReference>
<reference evidence="1 2" key="1">
    <citation type="submission" date="2013-11" db="EMBL/GenBank/DDBJ databases">
        <title>Genome sequencing of Stegodyphus mimosarum.</title>
        <authorList>
            <person name="Bechsgaard J."/>
        </authorList>
    </citation>
    <scope>NUCLEOTIDE SEQUENCE [LARGE SCALE GENOMIC DNA]</scope>
</reference>
<name>A0A087UQN7_STEMI</name>
<sequence>MKAHMSRHAKESAEELNFVANSDLNMSENSNTSLQSVRPGSSVVNVPVSTITIEKMPDGSLTAYAVIPLGNVNVLPPQSLSSETVTTSLVQEPIRTDKGTQPEMDADSITSPMPVPSMEIEQEPVSELGNPLSHLAESLNCADPVNTEFPSDDTVPVEDIISASAKLADICKCGPNKCKPHGRCCNGCPGMEGHYCHDGNSDDPANVPVIDSSLFMQPNENSNSSATAYTISVPESITTDLSDENLISVVDASCQTEEGVVGE</sequence>
<organism evidence="1 2">
    <name type="scientific">Stegodyphus mimosarum</name>
    <name type="common">African social velvet spider</name>
    <dbReference type="NCBI Taxonomy" id="407821"/>
    <lineage>
        <taxon>Eukaryota</taxon>
        <taxon>Metazoa</taxon>
        <taxon>Ecdysozoa</taxon>
        <taxon>Arthropoda</taxon>
        <taxon>Chelicerata</taxon>
        <taxon>Arachnida</taxon>
        <taxon>Araneae</taxon>
        <taxon>Araneomorphae</taxon>
        <taxon>Entelegynae</taxon>
        <taxon>Eresoidea</taxon>
        <taxon>Eresidae</taxon>
        <taxon>Stegodyphus</taxon>
    </lineage>
</organism>
<feature type="non-terminal residue" evidence="1">
    <location>
        <position position="263"/>
    </location>
</feature>
<dbReference type="OMA" id="CSEANTN"/>
<protein>
    <submittedName>
        <fullName evidence="1">Uncharacterized protein</fullName>
    </submittedName>
</protein>
<dbReference type="AlphaFoldDB" id="A0A087UQN7"/>
<evidence type="ECO:0000313" key="2">
    <source>
        <dbReference type="Proteomes" id="UP000054359"/>
    </source>
</evidence>